<dbReference type="Proteomes" id="UP000295518">
    <property type="component" value="Unassembled WGS sequence"/>
</dbReference>
<evidence type="ECO:0000259" key="2">
    <source>
        <dbReference type="Pfam" id="PF02272"/>
    </source>
</evidence>
<dbReference type="InterPro" id="IPR038763">
    <property type="entry name" value="DHH_sf"/>
</dbReference>
<feature type="domain" description="DHHA1" evidence="2">
    <location>
        <begin position="218"/>
        <end position="315"/>
    </location>
</feature>
<feature type="domain" description="DDH" evidence="1">
    <location>
        <begin position="18"/>
        <end position="157"/>
    </location>
</feature>
<proteinExistence type="predicted"/>
<evidence type="ECO:0000313" key="3">
    <source>
        <dbReference type="EMBL" id="TDO19875.1"/>
    </source>
</evidence>
<evidence type="ECO:0000313" key="4">
    <source>
        <dbReference type="Proteomes" id="UP000295518"/>
    </source>
</evidence>
<dbReference type="InterPro" id="IPR051319">
    <property type="entry name" value="Oligoribo/pAp-PDE_c-di-AMP_PDE"/>
</dbReference>
<dbReference type="OrthoDB" id="9803668at2"/>
<dbReference type="Gene3D" id="3.10.310.30">
    <property type="match status" value="1"/>
</dbReference>
<keyword evidence="4" id="KW-1185">Reference proteome</keyword>
<organism evidence="3 4">
    <name type="scientific">Mycoplasma testudineum</name>
    <dbReference type="NCBI Taxonomy" id="244584"/>
    <lineage>
        <taxon>Bacteria</taxon>
        <taxon>Bacillati</taxon>
        <taxon>Mycoplasmatota</taxon>
        <taxon>Mollicutes</taxon>
        <taxon>Mycoplasmataceae</taxon>
        <taxon>Mycoplasma</taxon>
    </lineage>
</organism>
<name>A0A4R6IG12_9MOLU</name>
<comment type="caution">
    <text evidence="3">The sequence shown here is derived from an EMBL/GenBank/DDBJ whole genome shotgun (WGS) entry which is preliminary data.</text>
</comment>
<dbReference type="PANTHER" id="PTHR47618:SF1">
    <property type="entry name" value="BIFUNCTIONAL OLIGORIBONUCLEASE AND PAP PHOSPHATASE NRNA"/>
    <property type="match status" value="1"/>
</dbReference>
<dbReference type="SUPFAM" id="SSF64182">
    <property type="entry name" value="DHH phosphoesterases"/>
    <property type="match status" value="1"/>
</dbReference>
<dbReference type="InterPro" id="IPR003156">
    <property type="entry name" value="DHHA1_dom"/>
</dbReference>
<dbReference type="Pfam" id="PF01368">
    <property type="entry name" value="DHH"/>
    <property type="match status" value="1"/>
</dbReference>
<sequence length="317" mass="35957">MLIGTQKEILDAISKHDNIVIFHHIRPDGDCLGSQAGLYSIIKNNYPSKKVYSVGNNYNSYPFLDWNFNDLNSIDMTNSLAIAVDVSDLSRIELSDFFDSNKFTSRARIDHHNVEKNDYFQYSWVDSEAAAAGEMVAQFAKDNNFKIDNDAAQKLYLSVMTDSGRYMYSGNRVETQLIGSWLLNYNFDATNLYNNLYKKSLSSIKFNGYITSNFEIDKNVLYFEVNPENSAKFGLNTEEATRFINSLANIEDYSIWVFFTKMENGESRVEVRSNGPSVVEVCKAFGGGGHPRACGAPISTYYKEKQEILKSLNNLTK</sequence>
<dbReference type="PANTHER" id="PTHR47618">
    <property type="entry name" value="BIFUNCTIONAL OLIGORIBONUCLEASE AND PAP PHOSPHATASE NRNA"/>
    <property type="match status" value="1"/>
</dbReference>
<accession>A0A4R6IG12</accession>
<reference evidence="3 4" key="1">
    <citation type="submission" date="2019-03" db="EMBL/GenBank/DDBJ databases">
        <title>Genomic Encyclopedia of Archaeal and Bacterial Type Strains, Phase II (KMG-II): from individual species to whole genera.</title>
        <authorList>
            <person name="Goeker M."/>
        </authorList>
    </citation>
    <scope>NUCLEOTIDE SEQUENCE [LARGE SCALE GENOMIC DNA]</scope>
    <source>
        <strain evidence="3 4">ATCC 700618</strain>
    </source>
</reference>
<dbReference type="AlphaFoldDB" id="A0A4R6IG12"/>
<dbReference type="Pfam" id="PF02272">
    <property type="entry name" value="DHHA1"/>
    <property type="match status" value="1"/>
</dbReference>
<dbReference type="InterPro" id="IPR001667">
    <property type="entry name" value="DDH_dom"/>
</dbReference>
<dbReference type="GO" id="GO:0003676">
    <property type="term" value="F:nucleic acid binding"/>
    <property type="evidence" value="ECO:0007669"/>
    <property type="project" value="InterPro"/>
</dbReference>
<gene>
    <name evidence="3" type="ORF">EI74_0514</name>
</gene>
<dbReference type="EMBL" id="SNWN01000012">
    <property type="protein sequence ID" value="TDO19875.1"/>
    <property type="molecule type" value="Genomic_DNA"/>
</dbReference>
<protein>
    <submittedName>
        <fullName evidence="3">Phosphoesterase RecJ-like protein</fullName>
    </submittedName>
</protein>
<evidence type="ECO:0000259" key="1">
    <source>
        <dbReference type="Pfam" id="PF01368"/>
    </source>
</evidence>
<dbReference type="RefSeq" id="WP_133509977.1">
    <property type="nucleotide sequence ID" value="NZ_NNCE01000004.1"/>
</dbReference>
<dbReference type="Gene3D" id="3.90.1640.10">
    <property type="entry name" value="inorganic pyrophosphatase (n-terminal core)"/>
    <property type="match status" value="1"/>
</dbReference>